<dbReference type="AlphaFoldDB" id="A0A9W8MJT1"/>
<dbReference type="Proteomes" id="UP001140091">
    <property type="component" value="Unassembled WGS sequence"/>
</dbReference>
<proteinExistence type="predicted"/>
<sequence length="276" mass="30562">MALLTLTWWVSFLFELLVLVFNYIFSQAVTEESSTDQLPNDNTIYALVIGINTYAYSEDWPDLQAAVADADAIEAVLVNQLKVLRQNIINLRDGQATRQEYQPAGENLLAQEPAHVSVPDVDDVDADASVLGMTLYNDGPEPVYPYLFYFDPNDLTITPWVMPAVGAALGLVDPPLLAGSKLTLGYGNGGATPWEFVFTDDRPKDVGFFKLFLSSSPANFACLTRRKTPFERDPAGHRLGAELDKEVKEATALEKRLDSSTERWGVKLATVIQIRK</sequence>
<comment type="caution">
    <text evidence="2">The sequence shown here is derived from an EMBL/GenBank/DDBJ whole genome shotgun (WGS) entry which is preliminary data.</text>
</comment>
<protein>
    <submittedName>
        <fullName evidence="2">Uncharacterized protein</fullName>
    </submittedName>
</protein>
<accession>A0A9W8MJT1</accession>
<keyword evidence="3" id="KW-1185">Reference proteome</keyword>
<keyword evidence="1" id="KW-1133">Transmembrane helix</keyword>
<evidence type="ECO:0000313" key="3">
    <source>
        <dbReference type="Proteomes" id="UP001140091"/>
    </source>
</evidence>
<keyword evidence="1" id="KW-0472">Membrane</keyword>
<evidence type="ECO:0000256" key="1">
    <source>
        <dbReference type="SAM" id="Phobius"/>
    </source>
</evidence>
<keyword evidence="1" id="KW-0812">Transmembrane</keyword>
<evidence type="ECO:0000313" key="2">
    <source>
        <dbReference type="EMBL" id="KAJ2934550.1"/>
    </source>
</evidence>
<dbReference type="EMBL" id="JANBPK010000715">
    <property type="protein sequence ID" value="KAJ2934550.1"/>
    <property type="molecule type" value="Genomic_DNA"/>
</dbReference>
<feature type="non-terminal residue" evidence="2">
    <location>
        <position position="276"/>
    </location>
</feature>
<organism evidence="2 3">
    <name type="scientific">Candolleomyces eurysporus</name>
    <dbReference type="NCBI Taxonomy" id="2828524"/>
    <lineage>
        <taxon>Eukaryota</taxon>
        <taxon>Fungi</taxon>
        <taxon>Dikarya</taxon>
        <taxon>Basidiomycota</taxon>
        <taxon>Agaricomycotina</taxon>
        <taxon>Agaricomycetes</taxon>
        <taxon>Agaricomycetidae</taxon>
        <taxon>Agaricales</taxon>
        <taxon>Agaricineae</taxon>
        <taxon>Psathyrellaceae</taxon>
        <taxon>Candolleomyces</taxon>
    </lineage>
</organism>
<dbReference type="Gene3D" id="3.40.50.1460">
    <property type="match status" value="1"/>
</dbReference>
<dbReference type="OrthoDB" id="3223806at2759"/>
<name>A0A9W8MJT1_9AGAR</name>
<feature type="transmembrane region" description="Helical" evidence="1">
    <location>
        <begin position="6"/>
        <end position="25"/>
    </location>
</feature>
<reference evidence="2" key="1">
    <citation type="submission" date="2022-06" db="EMBL/GenBank/DDBJ databases">
        <title>Genome Sequence of Candolleomyces eurysporus.</title>
        <authorList>
            <person name="Buettner E."/>
        </authorList>
    </citation>
    <scope>NUCLEOTIDE SEQUENCE</scope>
    <source>
        <strain evidence="2">VTCC 930004</strain>
    </source>
</reference>
<gene>
    <name evidence="2" type="ORF">H1R20_g2521</name>
</gene>